<evidence type="ECO:0000256" key="3">
    <source>
        <dbReference type="ARBA" id="ARBA00022730"/>
    </source>
</evidence>
<evidence type="ECO:0000313" key="6">
    <source>
        <dbReference type="EMBL" id="CZF78387.1"/>
    </source>
</evidence>
<dbReference type="GO" id="GO:0043022">
    <property type="term" value="F:ribosome binding"/>
    <property type="evidence" value="ECO:0007669"/>
    <property type="project" value="UniProtKB-UniRule"/>
</dbReference>
<keyword evidence="3 5" id="KW-0699">rRNA-binding</keyword>
<dbReference type="Pfam" id="PF04751">
    <property type="entry name" value="DarP"/>
    <property type="match status" value="1"/>
</dbReference>
<dbReference type="GO" id="GO:1902626">
    <property type="term" value="P:assembly of large subunit precursor of preribosome"/>
    <property type="evidence" value="ECO:0007669"/>
    <property type="project" value="UniProtKB-UniRule"/>
</dbReference>
<dbReference type="InterPro" id="IPR006839">
    <property type="entry name" value="DarP"/>
</dbReference>
<accession>A0A128EUW9</accession>
<evidence type="ECO:0000313" key="7">
    <source>
        <dbReference type="Proteomes" id="UP000073601"/>
    </source>
</evidence>
<dbReference type="GO" id="GO:0019843">
    <property type="term" value="F:rRNA binding"/>
    <property type="evidence" value="ECO:0007669"/>
    <property type="project" value="UniProtKB-UniRule"/>
</dbReference>
<sequence length="176" mass="20611">MGRKNKREPWEEEEEIIWVSKTEMKRDMEELQKLGEELVALKPSVLAKFPLDDDLRTAISDAQRFDKEAKRRQMQFIGKLMRARDPEPIQAALDLLRNKHSQQSIELHKMEKLRDRVVAEGDAAINDVVAQYPTADRQKLRQLARQAKKEQEGNKPPKAYREIFQMLKTLKAESED</sequence>
<comment type="similarity">
    <text evidence="5">Belongs to the DarP family.</text>
</comment>
<keyword evidence="4 5" id="KW-0694">RNA-binding</keyword>
<dbReference type="FunFam" id="1.10.60.30:FF:000002">
    <property type="entry name" value="UPF0307 protein YjgA"/>
    <property type="match status" value="1"/>
</dbReference>
<evidence type="ECO:0000256" key="5">
    <source>
        <dbReference type="HAMAP-Rule" id="MF_00765"/>
    </source>
</evidence>
<comment type="subcellular location">
    <subcellularLocation>
        <location evidence="5">Cytoplasm</location>
    </subcellularLocation>
    <text evidence="5">Associates with late stage pre-50S ribosomal subunits.</text>
</comment>
<dbReference type="PIRSF" id="PIRSF016183">
    <property type="entry name" value="UCP016183"/>
    <property type="match status" value="1"/>
</dbReference>
<evidence type="ECO:0000256" key="2">
    <source>
        <dbReference type="ARBA" id="ARBA00022517"/>
    </source>
</evidence>
<gene>
    <name evidence="5" type="primary">darP</name>
    <name evidence="6" type="ORF">GMA8713_00552</name>
</gene>
<dbReference type="InterPro" id="IPR023153">
    <property type="entry name" value="DarP_sf"/>
</dbReference>
<dbReference type="GO" id="GO:0005829">
    <property type="term" value="C:cytosol"/>
    <property type="evidence" value="ECO:0007669"/>
    <property type="project" value="TreeGrafter"/>
</dbReference>
<dbReference type="HAMAP" id="MF_00765">
    <property type="entry name" value="DarP"/>
    <property type="match status" value="1"/>
</dbReference>
<dbReference type="PANTHER" id="PTHR38101">
    <property type="entry name" value="UPF0307 PROTEIN YJGA"/>
    <property type="match status" value="1"/>
</dbReference>
<name>A0A128EUW9_9GAMM</name>
<keyword evidence="1 5" id="KW-0963">Cytoplasm</keyword>
<dbReference type="SUPFAM" id="SSF158710">
    <property type="entry name" value="PSPTO4464-like"/>
    <property type="match status" value="1"/>
</dbReference>
<dbReference type="AlphaFoldDB" id="A0A128EUW9"/>
<dbReference type="CDD" id="cd16331">
    <property type="entry name" value="YjgA-like"/>
    <property type="match status" value="1"/>
</dbReference>
<comment type="function">
    <text evidence="5">Member of a network of 50S ribosomal subunit biogenesis factors which assembles along the 30S-50S interface, preventing incorrect 23S rRNA structures from forming. Promotes peptidyl transferase center (PTC) maturation.</text>
</comment>
<dbReference type="EMBL" id="FIZY01000003">
    <property type="protein sequence ID" value="CZF78387.1"/>
    <property type="molecule type" value="Genomic_DNA"/>
</dbReference>
<organism evidence="6 7">
    <name type="scientific">Grimontia marina</name>
    <dbReference type="NCBI Taxonomy" id="646534"/>
    <lineage>
        <taxon>Bacteria</taxon>
        <taxon>Pseudomonadati</taxon>
        <taxon>Pseudomonadota</taxon>
        <taxon>Gammaproteobacteria</taxon>
        <taxon>Vibrionales</taxon>
        <taxon>Vibrionaceae</taxon>
        <taxon>Grimontia</taxon>
    </lineage>
</organism>
<dbReference type="Gene3D" id="1.10.60.30">
    <property type="entry name" value="PSPTO4464-like domains"/>
    <property type="match status" value="2"/>
</dbReference>
<evidence type="ECO:0000256" key="1">
    <source>
        <dbReference type="ARBA" id="ARBA00022490"/>
    </source>
</evidence>
<reference evidence="7" key="1">
    <citation type="submission" date="2016-02" db="EMBL/GenBank/DDBJ databases">
        <authorList>
            <person name="Rodrigo-Torres Lidia"/>
            <person name="Arahal R.David."/>
        </authorList>
    </citation>
    <scope>NUCLEOTIDE SEQUENCE [LARGE SCALE GENOMIC DNA]</scope>
    <source>
        <strain evidence="7">CECT 8713</strain>
    </source>
</reference>
<dbReference type="Proteomes" id="UP000073601">
    <property type="component" value="Unassembled WGS sequence"/>
</dbReference>
<protein>
    <recommendedName>
        <fullName evidence="5">Dual-action ribosomal maturation protein DarP</fullName>
    </recommendedName>
    <alternativeName>
        <fullName evidence="5">Large ribosomal subunit assembly factor DarP</fullName>
    </alternativeName>
</protein>
<dbReference type="NCBIfam" id="NF003593">
    <property type="entry name" value="PRK05255.1-1"/>
    <property type="match status" value="1"/>
</dbReference>
<dbReference type="RefSeq" id="WP_062705512.1">
    <property type="nucleotide sequence ID" value="NZ_CAWRCI010000003.1"/>
</dbReference>
<evidence type="ECO:0000256" key="4">
    <source>
        <dbReference type="ARBA" id="ARBA00022884"/>
    </source>
</evidence>
<dbReference type="OrthoDB" id="5293604at2"/>
<proteinExistence type="inferred from homology"/>
<keyword evidence="7" id="KW-1185">Reference proteome</keyword>
<dbReference type="PANTHER" id="PTHR38101:SF1">
    <property type="entry name" value="UPF0307 PROTEIN YJGA"/>
    <property type="match status" value="1"/>
</dbReference>
<keyword evidence="2 5" id="KW-0690">Ribosome biogenesis</keyword>